<proteinExistence type="predicted"/>
<keyword evidence="2" id="KW-1185">Reference proteome</keyword>
<gene>
    <name evidence="1" type="ORF">M231_06089</name>
</gene>
<evidence type="ECO:0000313" key="1">
    <source>
        <dbReference type="EMBL" id="RXK36626.1"/>
    </source>
</evidence>
<comment type="caution">
    <text evidence="1">The sequence shown here is derived from an EMBL/GenBank/DDBJ whole genome shotgun (WGS) entry which is preliminary data.</text>
</comment>
<sequence>MVLSHDTKKVVNGSPVFPHTLLQASRGPLTKVTFVTGTRLEAVPPHGLLLSLRWRGQEIIDPTEYRKWDDTLSELEGLVDRMDKPGRDGLSYAGALLTCTVPKREEENPSSHVSAITKQIKETYFSGPFPSRAETVFDEMGSGLLRYYHTRQQERKAEINLIATADQDPYATIHRRLIPRIVHAINNASHNVNTAILLLTGVSLGDGSVTPFVDAIQPDLMTRLVLGWASEPSPEGGVQWKDIIPESMEQLMQSTKWARGLE</sequence>
<dbReference type="AlphaFoldDB" id="A0A4Q1BED6"/>
<dbReference type="Proteomes" id="UP000289152">
    <property type="component" value="Unassembled WGS sequence"/>
</dbReference>
<name>A0A4Q1BED6_TREME</name>
<dbReference type="InParanoid" id="A0A4Q1BED6"/>
<dbReference type="VEuPathDB" id="FungiDB:TREMEDRAFT_65100"/>
<dbReference type="EMBL" id="SDIL01000091">
    <property type="protein sequence ID" value="RXK36626.1"/>
    <property type="molecule type" value="Genomic_DNA"/>
</dbReference>
<reference evidence="1 2" key="1">
    <citation type="submission" date="2016-06" db="EMBL/GenBank/DDBJ databases">
        <title>Evolution of pathogenesis and genome organization in the Tremellales.</title>
        <authorList>
            <person name="Cuomo C."/>
            <person name="Litvintseva A."/>
            <person name="Heitman J."/>
            <person name="Chen Y."/>
            <person name="Sun S."/>
            <person name="Springer D."/>
            <person name="Dromer F."/>
            <person name="Young S."/>
            <person name="Zeng Q."/>
            <person name="Chapman S."/>
            <person name="Gujja S."/>
            <person name="Saif S."/>
            <person name="Birren B."/>
        </authorList>
    </citation>
    <scope>NUCLEOTIDE SEQUENCE [LARGE SCALE GENOMIC DNA]</scope>
    <source>
        <strain evidence="1 2">ATCC 28783</strain>
    </source>
</reference>
<accession>A0A4Q1BED6</accession>
<evidence type="ECO:0000313" key="2">
    <source>
        <dbReference type="Proteomes" id="UP000289152"/>
    </source>
</evidence>
<organism evidence="1 2">
    <name type="scientific">Tremella mesenterica</name>
    <name type="common">Jelly fungus</name>
    <dbReference type="NCBI Taxonomy" id="5217"/>
    <lineage>
        <taxon>Eukaryota</taxon>
        <taxon>Fungi</taxon>
        <taxon>Dikarya</taxon>
        <taxon>Basidiomycota</taxon>
        <taxon>Agaricomycotina</taxon>
        <taxon>Tremellomycetes</taxon>
        <taxon>Tremellales</taxon>
        <taxon>Tremellaceae</taxon>
        <taxon>Tremella</taxon>
    </lineage>
</organism>
<protein>
    <submittedName>
        <fullName evidence="1">Uncharacterized protein</fullName>
    </submittedName>
</protein>